<sequence>MHYGADVGLPVTLNTDKQVQYYSSHEESRQEVNSGLNLKREKERETEASLTPTLHISYRSSWPMPGPSWTSGGGSSSVYVSVVPGA</sequence>
<protein>
    <submittedName>
        <fullName evidence="2">Uncharacterized protein</fullName>
    </submittedName>
</protein>
<feature type="compositionally biased region" description="Basic and acidic residues" evidence="1">
    <location>
        <begin position="38"/>
        <end position="47"/>
    </location>
</feature>
<organism evidence="2 3">
    <name type="scientific">Perca flavescens</name>
    <name type="common">American yellow perch</name>
    <name type="synonym">Morone flavescens</name>
    <dbReference type="NCBI Taxonomy" id="8167"/>
    <lineage>
        <taxon>Eukaryota</taxon>
        <taxon>Metazoa</taxon>
        <taxon>Chordata</taxon>
        <taxon>Craniata</taxon>
        <taxon>Vertebrata</taxon>
        <taxon>Euteleostomi</taxon>
        <taxon>Actinopterygii</taxon>
        <taxon>Neopterygii</taxon>
        <taxon>Teleostei</taxon>
        <taxon>Neoteleostei</taxon>
        <taxon>Acanthomorphata</taxon>
        <taxon>Eupercaria</taxon>
        <taxon>Perciformes</taxon>
        <taxon>Percoidei</taxon>
        <taxon>Percidae</taxon>
        <taxon>Percinae</taxon>
        <taxon>Perca</taxon>
    </lineage>
</organism>
<evidence type="ECO:0000256" key="1">
    <source>
        <dbReference type="SAM" id="MobiDB-lite"/>
    </source>
</evidence>
<dbReference type="AlphaFoldDB" id="A0A484DD76"/>
<accession>A0A484DD76</accession>
<keyword evidence="3" id="KW-1185">Reference proteome</keyword>
<proteinExistence type="predicted"/>
<dbReference type="EMBL" id="SCKG01000005">
    <property type="protein sequence ID" value="TDH13085.1"/>
    <property type="molecule type" value="Genomic_DNA"/>
</dbReference>
<gene>
    <name evidence="2" type="ORF">EPR50_G00054240</name>
</gene>
<dbReference type="Proteomes" id="UP000295070">
    <property type="component" value="Chromosome 5"/>
</dbReference>
<name>A0A484DD76_PERFV</name>
<feature type="region of interest" description="Disordered" evidence="1">
    <location>
        <begin position="22"/>
        <end position="50"/>
    </location>
</feature>
<evidence type="ECO:0000313" key="3">
    <source>
        <dbReference type="Proteomes" id="UP000295070"/>
    </source>
</evidence>
<reference evidence="2 3" key="1">
    <citation type="submission" date="2019-01" db="EMBL/GenBank/DDBJ databases">
        <title>A chromosome-scale genome assembly of the yellow perch, Perca flavescens.</title>
        <authorList>
            <person name="Feron R."/>
            <person name="Morvezen R."/>
            <person name="Bestin A."/>
            <person name="Haffray P."/>
            <person name="Klopp C."/>
            <person name="Zahm M."/>
            <person name="Cabau C."/>
            <person name="Roques C."/>
            <person name="Donnadieu C."/>
            <person name="Bouchez O."/>
            <person name="Christie M."/>
            <person name="Larson W."/>
            <person name="Guiguen Y."/>
        </authorList>
    </citation>
    <scope>NUCLEOTIDE SEQUENCE [LARGE SCALE GENOMIC DNA]</scope>
    <source>
        <strain evidence="2">YP-PL-M2</strain>
        <tissue evidence="2">Blood</tissue>
    </source>
</reference>
<evidence type="ECO:0000313" key="2">
    <source>
        <dbReference type="EMBL" id="TDH13085.1"/>
    </source>
</evidence>
<comment type="caution">
    <text evidence="2">The sequence shown here is derived from an EMBL/GenBank/DDBJ whole genome shotgun (WGS) entry which is preliminary data.</text>
</comment>